<evidence type="ECO:0000256" key="4">
    <source>
        <dbReference type="ARBA" id="ARBA00023157"/>
    </source>
</evidence>
<evidence type="ECO:0000256" key="7">
    <source>
        <dbReference type="SAM" id="Phobius"/>
    </source>
</evidence>
<feature type="compositionally biased region" description="Acidic residues" evidence="6">
    <location>
        <begin position="424"/>
        <end position="436"/>
    </location>
</feature>
<feature type="compositionally biased region" description="Low complexity" evidence="6">
    <location>
        <begin position="440"/>
        <end position="449"/>
    </location>
</feature>
<dbReference type="CDD" id="cd00054">
    <property type="entry name" value="EGF_CA"/>
    <property type="match status" value="1"/>
</dbReference>
<protein>
    <submittedName>
        <fullName evidence="12">Mucin-17-like isoform X1</fullName>
    </submittedName>
</protein>
<evidence type="ECO:0000313" key="12">
    <source>
        <dbReference type="RefSeq" id="XP_019630772.1"/>
    </source>
</evidence>
<dbReference type="PROSITE" id="PS01187">
    <property type="entry name" value="EGF_CA"/>
    <property type="match status" value="1"/>
</dbReference>
<feature type="compositionally biased region" description="Polar residues" evidence="6">
    <location>
        <begin position="588"/>
        <end position="611"/>
    </location>
</feature>
<dbReference type="InterPro" id="IPR035914">
    <property type="entry name" value="Sperma_CUB_dom_sf"/>
</dbReference>
<feature type="domain" description="CUB" evidence="9">
    <location>
        <begin position="194"/>
        <end position="311"/>
    </location>
</feature>
<keyword evidence="1 5" id="KW-0245">EGF-like domain</keyword>
<organism evidence="11 12">
    <name type="scientific">Branchiostoma belcheri</name>
    <name type="common">Amphioxus</name>
    <dbReference type="NCBI Taxonomy" id="7741"/>
    <lineage>
        <taxon>Eukaryota</taxon>
        <taxon>Metazoa</taxon>
        <taxon>Chordata</taxon>
        <taxon>Cephalochordata</taxon>
        <taxon>Leptocardii</taxon>
        <taxon>Amphioxiformes</taxon>
        <taxon>Branchiostomatidae</taxon>
        <taxon>Branchiostoma</taxon>
    </lineage>
</organism>
<feature type="chain" id="PRO_5027908168" evidence="8">
    <location>
        <begin position="24"/>
        <end position="1141"/>
    </location>
</feature>
<feature type="compositionally biased region" description="Polar residues" evidence="6">
    <location>
        <begin position="558"/>
        <end position="581"/>
    </location>
</feature>
<proteinExistence type="predicted"/>
<keyword evidence="7" id="KW-1133">Transmembrane helix</keyword>
<dbReference type="OrthoDB" id="10034120at2759"/>
<feature type="compositionally biased region" description="Low complexity" evidence="6">
    <location>
        <begin position="391"/>
        <end position="402"/>
    </location>
</feature>
<dbReference type="RefSeq" id="XP_019630772.1">
    <property type="nucleotide sequence ID" value="XM_019775213.1"/>
</dbReference>
<evidence type="ECO:0000256" key="3">
    <source>
        <dbReference type="ARBA" id="ARBA00022737"/>
    </source>
</evidence>
<feature type="compositionally biased region" description="Polar residues" evidence="6">
    <location>
        <begin position="373"/>
        <end position="390"/>
    </location>
</feature>
<dbReference type="SUPFAM" id="SSF57196">
    <property type="entry name" value="EGF/Laminin"/>
    <property type="match status" value="1"/>
</dbReference>
<dbReference type="SMART" id="SM00181">
    <property type="entry name" value="EGF"/>
    <property type="match status" value="1"/>
</dbReference>
<evidence type="ECO:0000259" key="9">
    <source>
        <dbReference type="PROSITE" id="PS01180"/>
    </source>
</evidence>
<feature type="compositionally biased region" description="Polar residues" evidence="6">
    <location>
        <begin position="798"/>
        <end position="814"/>
    </location>
</feature>
<dbReference type="SUPFAM" id="SSF49854">
    <property type="entry name" value="Spermadhesin, CUB domain"/>
    <property type="match status" value="1"/>
</dbReference>
<evidence type="ECO:0000256" key="5">
    <source>
        <dbReference type="PROSITE-ProRule" id="PRU00076"/>
    </source>
</evidence>
<gene>
    <name evidence="12" type="primary">LOC109474818</name>
</gene>
<keyword evidence="4" id="KW-1015">Disulfide bond</keyword>
<keyword evidence="3" id="KW-0677">Repeat</keyword>
<evidence type="ECO:0000256" key="8">
    <source>
        <dbReference type="SAM" id="SignalP"/>
    </source>
</evidence>
<feature type="region of interest" description="Disordered" evidence="6">
    <location>
        <begin position="369"/>
        <end position="758"/>
    </location>
</feature>
<keyword evidence="11" id="KW-1185">Reference proteome</keyword>
<dbReference type="KEGG" id="bbel:109474818"/>
<feature type="region of interest" description="Disordered" evidence="6">
    <location>
        <begin position="786"/>
        <end position="822"/>
    </location>
</feature>
<feature type="domain" description="EGF-like" evidence="10">
    <location>
        <begin position="1006"/>
        <end position="1044"/>
    </location>
</feature>
<evidence type="ECO:0000259" key="10">
    <source>
        <dbReference type="PROSITE" id="PS50026"/>
    </source>
</evidence>
<dbReference type="Gene3D" id="2.10.25.10">
    <property type="entry name" value="Laminin"/>
    <property type="match status" value="1"/>
</dbReference>
<dbReference type="InterPro" id="IPR001881">
    <property type="entry name" value="EGF-like_Ca-bd_dom"/>
</dbReference>
<feature type="compositionally biased region" description="Basic and acidic residues" evidence="6">
    <location>
        <begin position="1119"/>
        <end position="1129"/>
    </location>
</feature>
<sequence>MGPSFACQVLLGLLFWSHLSVFATRQNSKVNDRRLQDTPASQDGNYSTDLQKRLRRGIFFQNLWRELLGRRNSTASDKGSPQDSFSDDADWSNYFWDVPTLQPPVIDQSDESFRGDVAAIKDDGPQSMGIGPTEDANSTGAIGQAGSDRNAQSGNSVLDVSNLKTQVKEVFQLPLDFPVEISLTPTNQHRRREITYSLTEPFGTFSSPGYPHPYTSGTNYTWNINVTKGKDIKLWFSDFSVGRRGEKGCLGSSRDYVVVTANSVANERWVLCGRDSRLITTRGYTAVVQLVSSLHQDRFNNTGFFAAYVELPIPSSSNIPEHTRKEAISEQEQMTSTSRMITFMTLESPVTDGFQGEVKLLDTNDGIEVTPSPFINSSSTTPTTDLNQRGSSTVPTSLTVPSDAPTGAEDATGADAPTNKEAPNSEDDAAIEDDATGEVTPTDAPIDDAPPTDEDAPVEKVTPVHEDATSEDDATGTEDATGADDAAGADDTSGEVAPPGKDAATDTDGSSGKDASTVPVTAAGLNQSVSSDTTGPIINTKDLTQNGSLDAATGPGLNISSNATGPSLKTKDVTLNGSSDAATGPGLNISSNTTGPSLKTKDLTVNGSSDAATGPGLNISSNATGPSLKTKDLTLNGSSDAATGPGLNISSNATGPIPKTKDLTLNGSSDAATGPDLNISSNAKGPIPKTKDLSLNDSSDAATGPGLNVSSNATGPMPNTKGLTVNGSSDAATGPGLNVSSNATGPMPNTKGLTVNGSSDAATGLTLNGSSDATNPTLNTTVLTLNSSSDAATGPGLSGSTDATGPTLNGSDTFTVPGPGLNVTGPTLNGSSVGSGFPGEAKVLDTNEVDGRVVSQTPGTRKHTSLSPVTVVTMDLLPKGQSTEYAPGGFRLYTMMFDLTLSDPDSVYGDENVRDIIIGSILAVMEASLKNSSFKGDYRDIHGLRLISKDSNVATLETAVVMMPSSTVSMKAIENVIERAMQSTSQWNTTAASAFAFQAASMRSSDLDECALGWHSCHHHADCVNTDGSYTCPCKKGYVMSNNATQQVCVEKAETVDTDMWRKVTLIVSPIAVALLLCLVLLVVCMTRRRHYRYKEDYTMSGAGRLTPGSFIHNSQPRSRKEWQERGDGGDPEGTTAFTRV</sequence>
<dbReference type="AlphaFoldDB" id="A0A6P4ZI62"/>
<feature type="compositionally biased region" description="Polar residues" evidence="6">
    <location>
        <begin position="618"/>
        <end position="641"/>
    </location>
</feature>
<dbReference type="Pfam" id="PF07645">
    <property type="entry name" value="EGF_CA"/>
    <property type="match status" value="1"/>
</dbReference>
<dbReference type="PANTHER" id="PTHR24251">
    <property type="entry name" value="OVOCHYMASE-RELATED"/>
    <property type="match status" value="1"/>
</dbReference>
<evidence type="ECO:0000256" key="2">
    <source>
        <dbReference type="ARBA" id="ARBA00022729"/>
    </source>
</evidence>
<keyword evidence="2 8" id="KW-0732">Signal</keyword>
<feature type="transmembrane region" description="Helical" evidence="7">
    <location>
        <begin position="1064"/>
        <end position="1085"/>
    </location>
</feature>
<dbReference type="Proteomes" id="UP000515135">
    <property type="component" value="Unplaced"/>
</dbReference>
<dbReference type="Gene3D" id="2.60.120.290">
    <property type="entry name" value="Spermadhesin, CUB domain"/>
    <property type="match status" value="1"/>
</dbReference>
<accession>A0A6P4ZI62</accession>
<feature type="signal peptide" evidence="8">
    <location>
        <begin position="1"/>
        <end position="23"/>
    </location>
</feature>
<keyword evidence="7" id="KW-0472">Membrane</keyword>
<feature type="region of interest" description="Disordered" evidence="6">
    <location>
        <begin position="1108"/>
        <end position="1141"/>
    </location>
</feature>
<dbReference type="FunFam" id="2.10.25.10:FF:000038">
    <property type="entry name" value="Fibrillin 2"/>
    <property type="match status" value="1"/>
</dbReference>
<feature type="region of interest" description="Disordered" evidence="6">
    <location>
        <begin position="122"/>
        <end position="152"/>
    </location>
</feature>
<dbReference type="InterPro" id="IPR000742">
    <property type="entry name" value="EGF"/>
</dbReference>
<dbReference type="Pfam" id="PF00431">
    <property type="entry name" value="CUB"/>
    <property type="match status" value="1"/>
</dbReference>
<dbReference type="PROSITE" id="PS00010">
    <property type="entry name" value="ASX_HYDROXYL"/>
    <property type="match status" value="1"/>
</dbReference>
<dbReference type="InterPro" id="IPR018097">
    <property type="entry name" value="EGF_Ca-bd_CS"/>
</dbReference>
<dbReference type="InterPro" id="IPR000152">
    <property type="entry name" value="EGF-type_Asp/Asn_hydroxyl_site"/>
</dbReference>
<dbReference type="SMART" id="SM00179">
    <property type="entry name" value="EGF_CA"/>
    <property type="match status" value="1"/>
</dbReference>
<feature type="compositionally biased region" description="Low complexity" evidence="6">
    <location>
        <begin position="477"/>
        <end position="495"/>
    </location>
</feature>
<dbReference type="PROSITE" id="PS50026">
    <property type="entry name" value="EGF_3"/>
    <property type="match status" value="1"/>
</dbReference>
<dbReference type="SMART" id="SM00042">
    <property type="entry name" value="CUB"/>
    <property type="match status" value="1"/>
</dbReference>
<feature type="compositionally biased region" description="Polar residues" evidence="6">
    <location>
        <begin position="524"/>
        <end position="548"/>
    </location>
</feature>
<dbReference type="InterPro" id="IPR000859">
    <property type="entry name" value="CUB_dom"/>
</dbReference>
<feature type="compositionally biased region" description="Polar residues" evidence="6">
    <location>
        <begin position="135"/>
        <end position="152"/>
    </location>
</feature>
<dbReference type="PROSITE" id="PS01180">
    <property type="entry name" value="CUB"/>
    <property type="match status" value="1"/>
</dbReference>
<dbReference type="CDD" id="cd00041">
    <property type="entry name" value="CUB"/>
    <property type="match status" value="1"/>
</dbReference>
<name>A0A6P4ZI62_BRABE</name>
<reference evidence="12" key="1">
    <citation type="submission" date="2025-08" db="UniProtKB">
        <authorList>
            <consortium name="RefSeq"/>
        </authorList>
    </citation>
    <scope>IDENTIFICATION</scope>
    <source>
        <tissue evidence="12">Gonad</tissue>
    </source>
</reference>
<evidence type="ECO:0000256" key="6">
    <source>
        <dbReference type="SAM" id="MobiDB-lite"/>
    </source>
</evidence>
<evidence type="ECO:0000313" key="11">
    <source>
        <dbReference type="Proteomes" id="UP000515135"/>
    </source>
</evidence>
<dbReference type="GO" id="GO:0005509">
    <property type="term" value="F:calcium ion binding"/>
    <property type="evidence" value="ECO:0007669"/>
    <property type="project" value="InterPro"/>
</dbReference>
<dbReference type="InterPro" id="IPR049883">
    <property type="entry name" value="NOTCH1_EGF-like"/>
</dbReference>
<feature type="compositionally biased region" description="Polar residues" evidence="6">
    <location>
        <begin position="721"/>
        <end position="731"/>
    </location>
</feature>
<evidence type="ECO:0000256" key="1">
    <source>
        <dbReference type="ARBA" id="ARBA00022536"/>
    </source>
</evidence>
<comment type="caution">
    <text evidence="5">Lacks conserved residue(s) required for the propagation of feature annotation.</text>
</comment>
<keyword evidence="7" id="KW-0812">Transmembrane</keyword>
<dbReference type="GeneID" id="109474818"/>